<gene>
    <name evidence="1" type="ORF">RMR22_25630</name>
</gene>
<sequence length="223" mass="24979">MGVAEGKKWPGTEAETKFAEYLVRTAGAYFVTVVRRGVGELLGVRVPEQTFVVQELMEAAMASPCVRELEWHNSDEKDNDAWACVSDFAERYSITRWWLDDRRDEVGHFEVEELGERQFGTLDEAKAAAQDDYEARIRAALSAQVQDVSCKTCDGTGKEARHQICRDCDEIALATHQIVPSEATDFMVAAAIGCDWRRGENTVRNMWRAMLAAAPAAKQEGKR</sequence>
<proteinExistence type="predicted"/>
<accession>A0AAW9FQB0</accession>
<name>A0AAW9FQB0_9HYPH</name>
<comment type="caution">
    <text evidence="1">The sequence shown here is derived from an EMBL/GenBank/DDBJ whole genome shotgun (WGS) entry which is preliminary data.</text>
</comment>
<reference evidence="1" key="1">
    <citation type="journal article" date="2023" name="Phytobiomes J">
        <title>Deciphering the key players within the bacterial microbiota associated with aerial crown gall tumors on rhododendron: Insights into the gallobiome.</title>
        <authorList>
            <person name="Kuzmanovic N."/>
            <person name="Nesme J."/>
            <person name="Wolf J."/>
            <person name="Neumann-Schaal M."/>
            <person name="Petersen J."/>
            <person name="Fernandez-Gnecco G."/>
            <person name="Sproeer C."/>
            <person name="Bunk B."/>
            <person name="Overmann J."/>
            <person name="Sorensen S.J."/>
            <person name="Idczak E."/>
            <person name="Smalla K."/>
        </authorList>
    </citation>
    <scope>NUCLEOTIDE SEQUENCE</scope>
    <source>
        <strain evidence="1">Rho-11.1</strain>
    </source>
</reference>
<dbReference type="AlphaFoldDB" id="A0AAW9FQB0"/>
<evidence type="ECO:0000313" key="1">
    <source>
        <dbReference type="EMBL" id="MDX8305624.1"/>
    </source>
</evidence>
<organism evidence="1">
    <name type="scientific">Agrobacterium rosae</name>
    <dbReference type="NCBI Taxonomy" id="1972867"/>
    <lineage>
        <taxon>Bacteria</taxon>
        <taxon>Pseudomonadati</taxon>
        <taxon>Pseudomonadota</taxon>
        <taxon>Alphaproteobacteria</taxon>
        <taxon>Hyphomicrobiales</taxon>
        <taxon>Rhizobiaceae</taxon>
        <taxon>Rhizobium/Agrobacterium group</taxon>
        <taxon>Agrobacterium</taxon>
    </lineage>
</organism>
<dbReference type="RefSeq" id="WP_320203739.1">
    <property type="nucleotide sequence ID" value="NZ_CP192781.1"/>
</dbReference>
<protein>
    <submittedName>
        <fullName evidence="1">Uncharacterized protein</fullName>
    </submittedName>
</protein>
<dbReference type="EMBL" id="JAVRAF010000023">
    <property type="protein sequence ID" value="MDX8305624.1"/>
    <property type="molecule type" value="Genomic_DNA"/>
</dbReference>